<proteinExistence type="inferred from homology"/>
<comment type="subcellular location">
    <subcellularLocation>
        <location evidence="1">Cell membrane</location>
        <topology evidence="1">Multi-pass membrane protein</topology>
    </subcellularLocation>
</comment>
<dbReference type="Pfam" id="PF02080">
    <property type="entry name" value="TrkA_C"/>
    <property type="match status" value="1"/>
</dbReference>
<dbReference type="AlphaFoldDB" id="A0A562V558"/>
<dbReference type="InterPro" id="IPR006512">
    <property type="entry name" value="YidE_YbjL"/>
</dbReference>
<comment type="similarity">
    <text evidence="2">Belongs to the AAE transporter (TC 2.A.81) family.</text>
</comment>
<keyword evidence="11" id="KW-1185">Reference proteome</keyword>
<comment type="caution">
    <text evidence="10">The sequence shown here is derived from an EMBL/GenBank/DDBJ whole genome shotgun (WGS) entry which is preliminary data.</text>
</comment>
<dbReference type="InterPro" id="IPR006037">
    <property type="entry name" value="RCK_C"/>
</dbReference>
<dbReference type="SUPFAM" id="SSF116726">
    <property type="entry name" value="TrkA C-terminal domain-like"/>
    <property type="match status" value="1"/>
</dbReference>
<dbReference type="Proteomes" id="UP000321617">
    <property type="component" value="Unassembled WGS sequence"/>
</dbReference>
<dbReference type="OrthoDB" id="5166626at2"/>
<gene>
    <name evidence="10" type="ORF">LX16_3802</name>
</gene>
<dbReference type="InterPro" id="IPR036721">
    <property type="entry name" value="RCK_C_sf"/>
</dbReference>
<feature type="domain" description="RCK C-terminal" evidence="9">
    <location>
        <begin position="204"/>
        <end position="288"/>
    </location>
</feature>
<feature type="transmembrane region" description="Helical" evidence="8">
    <location>
        <begin position="449"/>
        <end position="470"/>
    </location>
</feature>
<dbReference type="InterPro" id="IPR022457">
    <property type="entry name" value="Asp_Ala_antiprt"/>
</dbReference>
<keyword evidence="3" id="KW-0813">Transport</keyword>
<feature type="transmembrane region" description="Helical" evidence="8">
    <location>
        <begin position="409"/>
        <end position="428"/>
    </location>
</feature>
<dbReference type="RefSeq" id="WP_147140612.1">
    <property type="nucleotide sequence ID" value="NZ_BAABIJ010000002.1"/>
</dbReference>
<organism evidence="10 11">
    <name type="scientific">Stackebrandtia albiflava</name>
    <dbReference type="NCBI Taxonomy" id="406432"/>
    <lineage>
        <taxon>Bacteria</taxon>
        <taxon>Bacillati</taxon>
        <taxon>Actinomycetota</taxon>
        <taxon>Actinomycetes</taxon>
        <taxon>Glycomycetales</taxon>
        <taxon>Glycomycetaceae</taxon>
        <taxon>Stackebrandtia</taxon>
    </lineage>
</organism>
<dbReference type="PROSITE" id="PS51202">
    <property type="entry name" value="RCK_C"/>
    <property type="match status" value="1"/>
</dbReference>
<dbReference type="InterPro" id="IPR050144">
    <property type="entry name" value="AAE_transporter"/>
</dbReference>
<keyword evidence="6 8" id="KW-1133">Transmembrane helix</keyword>
<feature type="transmembrane region" description="Helical" evidence="8">
    <location>
        <begin position="63"/>
        <end position="85"/>
    </location>
</feature>
<feature type="transmembrane region" description="Helical" evidence="8">
    <location>
        <begin position="385"/>
        <end position="403"/>
    </location>
</feature>
<keyword evidence="5 8" id="KW-0812">Transmembrane</keyword>
<feature type="transmembrane region" description="Helical" evidence="8">
    <location>
        <begin position="92"/>
        <end position="116"/>
    </location>
</feature>
<feature type="transmembrane region" description="Helical" evidence="8">
    <location>
        <begin position="165"/>
        <end position="190"/>
    </location>
</feature>
<evidence type="ECO:0000256" key="7">
    <source>
        <dbReference type="ARBA" id="ARBA00023136"/>
    </source>
</evidence>
<evidence type="ECO:0000256" key="4">
    <source>
        <dbReference type="ARBA" id="ARBA00022475"/>
    </source>
</evidence>
<evidence type="ECO:0000256" key="8">
    <source>
        <dbReference type="SAM" id="Phobius"/>
    </source>
</evidence>
<keyword evidence="4" id="KW-1003">Cell membrane</keyword>
<keyword evidence="7 8" id="KW-0472">Membrane</keyword>
<evidence type="ECO:0000313" key="11">
    <source>
        <dbReference type="Proteomes" id="UP000321617"/>
    </source>
</evidence>
<evidence type="ECO:0000256" key="5">
    <source>
        <dbReference type="ARBA" id="ARBA00022692"/>
    </source>
</evidence>
<dbReference type="NCBIfam" id="TIGR03802">
    <property type="entry name" value="Asp_Ala_antiprt"/>
    <property type="match status" value="1"/>
</dbReference>
<dbReference type="Pfam" id="PF06826">
    <property type="entry name" value="Asp-Al_Ex"/>
    <property type="match status" value="2"/>
</dbReference>
<evidence type="ECO:0000259" key="9">
    <source>
        <dbReference type="PROSITE" id="PS51202"/>
    </source>
</evidence>
<dbReference type="PANTHER" id="PTHR30445">
    <property type="entry name" value="K(+)_H(+) ANTIPORTER SUBUNIT KHTT"/>
    <property type="match status" value="1"/>
</dbReference>
<dbReference type="GO" id="GO:0005886">
    <property type="term" value="C:plasma membrane"/>
    <property type="evidence" value="ECO:0007669"/>
    <property type="project" value="UniProtKB-SubCell"/>
</dbReference>
<sequence length="563" mass="58263">MEWVKDLLQSTPELALFLCLAVGFGIGRVKVWKLSLGGVAGTLIVAILVGMVGGITLNSQVQNIAFALFIFTLGYMSGPSFFASLNRRSLRYGVFTAVEVVTVLAVTAAATLLLGLDQGTAAGLMAGGATESAVVGTATDAIGRLPLSDDRIATLQANVGTAYSISYICGLITIVLLTSQFAPMLMGVNLRDEAAKLWRKLGGGAGDETAAPALPGLVGRAHRVSTAAGSRIRDVEAGLGEGATVERLRRDGETVAMSPDTALEAGDVLLLVGRRDALIDAERSVGPEVAPQTGMDLELDAVDVVVHNTEYMPATVAQLRERIPPRQRHGVFLAGITRMDHALPVRPATEVHNGDTVRLTGVKSDLASFAPKVGFRIDRGVKADFVFIALGVIVGMLIGKLTLTVGTVPLSLGTGGGCLLSGMVFGWLRARNPRFGQYDPAAASVVKDLGLATFICAVGLSSGPQAVALIGDYGFALPVAGVLMTLLPASISLFVAWKVMRLPAPLALGSVAGQQCSTPAITAIQQAAGNTTPLMAYTVVYALSNVVLPLLGPVVVAMAGALG</sequence>
<evidence type="ECO:0000256" key="2">
    <source>
        <dbReference type="ARBA" id="ARBA00009854"/>
    </source>
</evidence>
<reference evidence="10 11" key="1">
    <citation type="journal article" date="2013" name="Stand. Genomic Sci.">
        <title>Genomic Encyclopedia of Type Strains, Phase I: The one thousand microbial genomes (KMG-I) project.</title>
        <authorList>
            <person name="Kyrpides N.C."/>
            <person name="Woyke T."/>
            <person name="Eisen J.A."/>
            <person name="Garrity G."/>
            <person name="Lilburn T.G."/>
            <person name="Beck B.J."/>
            <person name="Whitman W.B."/>
            <person name="Hugenholtz P."/>
            <person name="Klenk H.P."/>
        </authorList>
    </citation>
    <scope>NUCLEOTIDE SEQUENCE [LARGE SCALE GENOMIC DNA]</scope>
    <source>
        <strain evidence="10 11">DSM 45044</strain>
    </source>
</reference>
<name>A0A562V558_9ACTN</name>
<evidence type="ECO:0000256" key="1">
    <source>
        <dbReference type="ARBA" id="ARBA00004651"/>
    </source>
</evidence>
<dbReference type="EMBL" id="VLLL01000006">
    <property type="protein sequence ID" value="TWJ13034.1"/>
    <property type="molecule type" value="Genomic_DNA"/>
</dbReference>
<evidence type="ECO:0000313" key="10">
    <source>
        <dbReference type="EMBL" id="TWJ13034.1"/>
    </source>
</evidence>
<dbReference type="Gene3D" id="3.30.70.1450">
    <property type="entry name" value="Regulator of K+ conductance, C-terminal domain"/>
    <property type="match status" value="1"/>
</dbReference>
<accession>A0A562V558</accession>
<feature type="transmembrane region" description="Helical" evidence="8">
    <location>
        <begin position="476"/>
        <end position="497"/>
    </location>
</feature>
<evidence type="ECO:0000256" key="6">
    <source>
        <dbReference type="ARBA" id="ARBA00022989"/>
    </source>
</evidence>
<evidence type="ECO:0000256" key="3">
    <source>
        <dbReference type="ARBA" id="ARBA00022448"/>
    </source>
</evidence>
<feature type="transmembrane region" description="Helical" evidence="8">
    <location>
        <begin position="539"/>
        <end position="562"/>
    </location>
</feature>
<feature type="transmembrane region" description="Helical" evidence="8">
    <location>
        <begin position="36"/>
        <end position="57"/>
    </location>
</feature>
<dbReference type="GO" id="GO:0008324">
    <property type="term" value="F:monoatomic cation transmembrane transporter activity"/>
    <property type="evidence" value="ECO:0007669"/>
    <property type="project" value="InterPro"/>
</dbReference>
<dbReference type="GO" id="GO:0006813">
    <property type="term" value="P:potassium ion transport"/>
    <property type="evidence" value="ECO:0007669"/>
    <property type="project" value="InterPro"/>
</dbReference>
<dbReference type="PANTHER" id="PTHR30445:SF9">
    <property type="match status" value="1"/>
</dbReference>
<dbReference type="NCBIfam" id="TIGR01625">
    <property type="entry name" value="YidE_YbjL_dupl"/>
    <property type="match status" value="1"/>
</dbReference>
<protein>
    <submittedName>
        <fullName evidence="10">Aspartate-alanine antiporter</fullName>
    </submittedName>
</protein>
<feature type="transmembrane region" description="Helical" evidence="8">
    <location>
        <begin position="12"/>
        <end position="29"/>
    </location>
</feature>